<name>A0ABW1PBL8_9PSEU</name>
<proteinExistence type="predicted"/>
<organism evidence="1 2">
    <name type="scientific">Saccharothrix lopnurensis</name>
    <dbReference type="NCBI Taxonomy" id="1670621"/>
    <lineage>
        <taxon>Bacteria</taxon>
        <taxon>Bacillati</taxon>
        <taxon>Actinomycetota</taxon>
        <taxon>Actinomycetes</taxon>
        <taxon>Pseudonocardiales</taxon>
        <taxon>Pseudonocardiaceae</taxon>
        <taxon>Saccharothrix</taxon>
    </lineage>
</organism>
<dbReference type="Proteomes" id="UP001596220">
    <property type="component" value="Unassembled WGS sequence"/>
</dbReference>
<dbReference type="RefSeq" id="WP_380639747.1">
    <property type="nucleotide sequence ID" value="NZ_JBHSQO010000036.1"/>
</dbReference>
<reference evidence="2" key="1">
    <citation type="journal article" date="2019" name="Int. J. Syst. Evol. Microbiol.">
        <title>The Global Catalogue of Microorganisms (GCM) 10K type strain sequencing project: providing services to taxonomists for standard genome sequencing and annotation.</title>
        <authorList>
            <consortium name="The Broad Institute Genomics Platform"/>
            <consortium name="The Broad Institute Genome Sequencing Center for Infectious Disease"/>
            <person name="Wu L."/>
            <person name="Ma J."/>
        </authorList>
    </citation>
    <scope>NUCLEOTIDE SEQUENCE [LARGE SCALE GENOMIC DNA]</scope>
    <source>
        <strain evidence="2">CGMCC 4.7246</strain>
    </source>
</reference>
<accession>A0ABW1PBL8</accession>
<gene>
    <name evidence="1" type="ORF">ACFP3R_27295</name>
</gene>
<evidence type="ECO:0000313" key="2">
    <source>
        <dbReference type="Proteomes" id="UP001596220"/>
    </source>
</evidence>
<sequence length="81" mass="9029">MDAHGYDVATPTYTDPEAVREPFPDFPAGYVLRALDELPRQGGRAPWRSAMNYLVDSVALRWGRVDGAMVFTGARTTRVRS</sequence>
<keyword evidence="2" id="KW-1185">Reference proteome</keyword>
<comment type="caution">
    <text evidence="1">The sequence shown here is derived from an EMBL/GenBank/DDBJ whole genome shotgun (WGS) entry which is preliminary data.</text>
</comment>
<evidence type="ECO:0000313" key="1">
    <source>
        <dbReference type="EMBL" id="MFC6092994.1"/>
    </source>
</evidence>
<dbReference type="EMBL" id="JBHSQO010000036">
    <property type="protein sequence ID" value="MFC6092994.1"/>
    <property type="molecule type" value="Genomic_DNA"/>
</dbReference>
<protein>
    <submittedName>
        <fullName evidence="1">Uncharacterized protein</fullName>
    </submittedName>
</protein>